<organism evidence="4 5">
    <name type="scientific">Arachis duranensis</name>
    <name type="common">Wild peanut</name>
    <dbReference type="NCBI Taxonomy" id="130453"/>
    <lineage>
        <taxon>Eukaryota</taxon>
        <taxon>Viridiplantae</taxon>
        <taxon>Streptophyta</taxon>
        <taxon>Embryophyta</taxon>
        <taxon>Tracheophyta</taxon>
        <taxon>Spermatophyta</taxon>
        <taxon>Magnoliopsida</taxon>
        <taxon>eudicotyledons</taxon>
        <taxon>Gunneridae</taxon>
        <taxon>Pentapetalae</taxon>
        <taxon>rosids</taxon>
        <taxon>fabids</taxon>
        <taxon>Fabales</taxon>
        <taxon>Fabaceae</taxon>
        <taxon>Papilionoideae</taxon>
        <taxon>50 kb inversion clade</taxon>
        <taxon>dalbergioids sensu lato</taxon>
        <taxon>Dalbergieae</taxon>
        <taxon>Pterocarpus clade</taxon>
        <taxon>Arachis</taxon>
    </lineage>
</organism>
<evidence type="ECO:0000313" key="5">
    <source>
        <dbReference type="RefSeq" id="XP_052107426.1"/>
    </source>
</evidence>
<keyword evidence="3" id="KW-0472">Membrane</keyword>
<feature type="region of interest" description="Disordered" evidence="2">
    <location>
        <begin position="157"/>
        <end position="181"/>
    </location>
</feature>
<reference evidence="5" key="2">
    <citation type="submission" date="2025-08" db="UniProtKB">
        <authorList>
            <consortium name="RefSeq"/>
        </authorList>
    </citation>
    <scope>IDENTIFICATION</scope>
    <source>
        <tissue evidence="5">Whole plant</tissue>
    </source>
</reference>
<gene>
    <name evidence="5" type="primary">LOC127740487</name>
</gene>
<evidence type="ECO:0000313" key="4">
    <source>
        <dbReference type="Proteomes" id="UP000515211"/>
    </source>
</evidence>
<dbReference type="RefSeq" id="XP_052107426.1">
    <property type="nucleotide sequence ID" value="XM_052251466.1"/>
</dbReference>
<evidence type="ECO:0000256" key="1">
    <source>
        <dbReference type="SAM" id="Coils"/>
    </source>
</evidence>
<proteinExistence type="predicted"/>
<reference evidence="4" key="1">
    <citation type="journal article" date="2016" name="Nat. Genet.">
        <title>The genome sequences of Arachis duranensis and Arachis ipaensis, the diploid ancestors of cultivated peanut.</title>
        <authorList>
            <person name="Bertioli D.J."/>
            <person name="Cannon S.B."/>
            <person name="Froenicke L."/>
            <person name="Huang G."/>
            <person name="Farmer A.D."/>
            <person name="Cannon E.K."/>
            <person name="Liu X."/>
            <person name="Gao D."/>
            <person name="Clevenger J."/>
            <person name="Dash S."/>
            <person name="Ren L."/>
            <person name="Moretzsohn M.C."/>
            <person name="Shirasawa K."/>
            <person name="Huang W."/>
            <person name="Vidigal B."/>
            <person name="Abernathy B."/>
            <person name="Chu Y."/>
            <person name="Niederhuth C.E."/>
            <person name="Umale P."/>
            <person name="Araujo A.C."/>
            <person name="Kozik A."/>
            <person name="Kim K.D."/>
            <person name="Burow M.D."/>
            <person name="Varshney R.K."/>
            <person name="Wang X."/>
            <person name="Zhang X."/>
            <person name="Barkley N."/>
            <person name="Guimaraes P.M."/>
            <person name="Isobe S."/>
            <person name="Guo B."/>
            <person name="Liao B."/>
            <person name="Stalker H.T."/>
            <person name="Schmitz R.J."/>
            <person name="Scheffler B.E."/>
            <person name="Leal-Bertioli S.C."/>
            <person name="Xun X."/>
            <person name="Jackson S.A."/>
            <person name="Michelmore R."/>
            <person name="Ozias-Akins P."/>
        </authorList>
    </citation>
    <scope>NUCLEOTIDE SEQUENCE [LARGE SCALE GENOMIC DNA]</scope>
    <source>
        <strain evidence="4">cv. V14167</strain>
    </source>
</reference>
<sequence>MVLGENVKRCHNSFSLVLFLIFSGFSFLIRLIPSLILGYTQLNTKCKLLRHDLDKLKSHQEAGDTPEKAFTAVFGKEQPGRVRCYGRTSTKTSLQKEREIAKIKQQHTETISSMKTELHETKDRVQSLEDLVKLLLQQSSLGTDIDEALSLLRAKESTHDINSKQCSNGNDRPSSSTRDPK</sequence>
<keyword evidence="1" id="KW-0175">Coiled coil</keyword>
<keyword evidence="3" id="KW-0812">Transmembrane</keyword>
<feature type="compositionally biased region" description="Polar residues" evidence="2">
    <location>
        <begin position="163"/>
        <end position="181"/>
    </location>
</feature>
<dbReference type="Proteomes" id="UP000515211">
    <property type="component" value="Chromosome 7"/>
</dbReference>
<feature type="coiled-coil region" evidence="1">
    <location>
        <begin position="104"/>
        <end position="138"/>
    </location>
</feature>
<dbReference type="KEGG" id="adu:127740487"/>
<evidence type="ECO:0000256" key="3">
    <source>
        <dbReference type="SAM" id="Phobius"/>
    </source>
</evidence>
<name>A0A9C6T095_ARADU</name>
<protein>
    <submittedName>
        <fullName evidence="5">Uncharacterized protein LOC127740487</fullName>
    </submittedName>
</protein>
<evidence type="ECO:0000256" key="2">
    <source>
        <dbReference type="SAM" id="MobiDB-lite"/>
    </source>
</evidence>
<accession>A0A9C6T095</accession>
<dbReference type="AlphaFoldDB" id="A0A9C6T095"/>
<feature type="transmembrane region" description="Helical" evidence="3">
    <location>
        <begin position="16"/>
        <end position="40"/>
    </location>
</feature>
<keyword evidence="3" id="KW-1133">Transmembrane helix</keyword>
<dbReference type="GeneID" id="127740487"/>
<keyword evidence="4" id="KW-1185">Reference proteome</keyword>